<protein>
    <submittedName>
        <fullName evidence="1">Uncharacterized protein</fullName>
    </submittedName>
</protein>
<evidence type="ECO:0000313" key="2">
    <source>
        <dbReference type="Proteomes" id="UP000249524"/>
    </source>
</evidence>
<sequence>MDRGHNRNRRAIGVGVILAVSLLTSGCATPGPKLSQDLAGLRTGVVATREQARLSIDSANKLAREQAIEFKLDSPAVALAESDFPLAVDRADAEAWNAAFGALDAYAATLQSLVDPARGAATGDALASLGQQLNTGPLHAGLPASVSGAFAAFGGALVQARAEKTAAAAMVRVDPAFQTVMAAMADGIGADDSKGLRLTVRSNWAAALARLRVAYAEKPPSDRAARRAAIGQFLAAVDARDAQLANLAGLRMSLLSLGRAHAEIAAGKPVAAQVWIDRAHSILDDVRRRIGDAGKAAP</sequence>
<dbReference type="PROSITE" id="PS51257">
    <property type="entry name" value="PROKAR_LIPOPROTEIN"/>
    <property type="match status" value="1"/>
</dbReference>
<reference evidence="1 2" key="1">
    <citation type="submission" date="2018-05" db="EMBL/GenBank/DDBJ databases">
        <authorList>
            <person name="Lanie J.A."/>
            <person name="Ng W.-L."/>
            <person name="Kazmierczak K.M."/>
            <person name="Andrzejewski T.M."/>
            <person name="Davidsen T.M."/>
            <person name="Wayne K.J."/>
            <person name="Tettelin H."/>
            <person name="Glass J.I."/>
            <person name="Rusch D."/>
            <person name="Podicherti R."/>
            <person name="Tsui H.-C.T."/>
            <person name="Winkler M.E."/>
        </authorList>
    </citation>
    <scope>NUCLEOTIDE SEQUENCE [LARGE SCALE GENOMIC DNA]</scope>
    <source>
        <strain evidence="1 2">BUT-10</strain>
    </source>
</reference>
<organism evidence="1 2">
    <name type="scientific">Phenylobacterium kunshanense</name>
    <dbReference type="NCBI Taxonomy" id="1445034"/>
    <lineage>
        <taxon>Bacteria</taxon>
        <taxon>Pseudomonadati</taxon>
        <taxon>Pseudomonadota</taxon>
        <taxon>Alphaproteobacteria</taxon>
        <taxon>Caulobacterales</taxon>
        <taxon>Caulobacteraceae</taxon>
        <taxon>Phenylobacterium</taxon>
    </lineage>
</organism>
<keyword evidence="2" id="KW-1185">Reference proteome</keyword>
<comment type="caution">
    <text evidence="1">The sequence shown here is derived from an EMBL/GenBank/DDBJ whole genome shotgun (WGS) entry which is preliminary data.</text>
</comment>
<gene>
    <name evidence="1" type="ORF">DJ019_06380</name>
</gene>
<evidence type="ECO:0000313" key="1">
    <source>
        <dbReference type="EMBL" id="RAK67531.1"/>
    </source>
</evidence>
<dbReference type="AlphaFoldDB" id="A0A328BM56"/>
<dbReference type="EMBL" id="QFYS01000002">
    <property type="protein sequence ID" value="RAK67531.1"/>
    <property type="molecule type" value="Genomic_DNA"/>
</dbReference>
<name>A0A328BM56_9CAUL</name>
<dbReference type="Proteomes" id="UP000249524">
    <property type="component" value="Unassembled WGS sequence"/>
</dbReference>
<dbReference type="RefSeq" id="WP_111275141.1">
    <property type="nucleotide sequence ID" value="NZ_QFYS01000002.1"/>
</dbReference>
<proteinExistence type="predicted"/>
<accession>A0A328BM56</accession>